<evidence type="ECO:0000313" key="3">
    <source>
        <dbReference type="Proteomes" id="UP000677244"/>
    </source>
</evidence>
<dbReference type="InterPro" id="IPR012340">
    <property type="entry name" value="NA-bd_OB-fold"/>
</dbReference>
<accession>A0ABS3Z4N6</accession>
<dbReference type="Proteomes" id="UP000677244">
    <property type="component" value="Unassembled WGS sequence"/>
</dbReference>
<reference evidence="2 3" key="1">
    <citation type="submission" date="2021-03" db="EMBL/GenBank/DDBJ databases">
        <title>Assistant Professor.</title>
        <authorList>
            <person name="Huq M.A."/>
        </authorList>
    </citation>
    <scope>NUCLEOTIDE SEQUENCE [LARGE SCALE GENOMIC DNA]</scope>
    <source>
        <strain evidence="2 3">MAH-29</strain>
    </source>
</reference>
<dbReference type="Pfam" id="PF00313">
    <property type="entry name" value="CSD"/>
    <property type="match status" value="1"/>
</dbReference>
<dbReference type="PANTHER" id="PTHR11544">
    <property type="entry name" value="COLD SHOCK DOMAIN CONTAINING PROTEINS"/>
    <property type="match status" value="1"/>
</dbReference>
<keyword evidence="3" id="KW-1185">Reference proteome</keyword>
<organism evidence="2 3">
    <name type="scientific">Niastella soli</name>
    <dbReference type="NCBI Taxonomy" id="2821487"/>
    <lineage>
        <taxon>Bacteria</taxon>
        <taxon>Pseudomonadati</taxon>
        <taxon>Bacteroidota</taxon>
        <taxon>Chitinophagia</taxon>
        <taxon>Chitinophagales</taxon>
        <taxon>Chitinophagaceae</taxon>
        <taxon>Niastella</taxon>
    </lineage>
</organism>
<dbReference type="SMART" id="SM00357">
    <property type="entry name" value="CSP"/>
    <property type="match status" value="1"/>
</dbReference>
<gene>
    <name evidence="2" type="ORF">J7I42_28900</name>
</gene>
<dbReference type="InterPro" id="IPR002059">
    <property type="entry name" value="CSP_DNA-bd"/>
</dbReference>
<sequence>MQVSVPKLEDRPVELPRNGTVAFFNTHKGFGFINDAETRERIFVHVNDLSVSIQENDKVTFFIERGPKGPQAANVTLVK</sequence>
<evidence type="ECO:0000259" key="1">
    <source>
        <dbReference type="PROSITE" id="PS51857"/>
    </source>
</evidence>
<dbReference type="InterPro" id="IPR011129">
    <property type="entry name" value="CSD"/>
</dbReference>
<dbReference type="EMBL" id="JAGHKO010000011">
    <property type="protein sequence ID" value="MBO9204341.1"/>
    <property type="molecule type" value="Genomic_DNA"/>
</dbReference>
<dbReference type="Gene3D" id="2.40.50.140">
    <property type="entry name" value="Nucleic acid-binding proteins"/>
    <property type="match status" value="1"/>
</dbReference>
<dbReference type="SUPFAM" id="SSF50249">
    <property type="entry name" value="Nucleic acid-binding proteins"/>
    <property type="match status" value="1"/>
</dbReference>
<feature type="domain" description="CSD" evidence="1">
    <location>
        <begin position="16"/>
        <end position="77"/>
    </location>
</feature>
<protein>
    <submittedName>
        <fullName evidence="2">Cold shock domain-containing protein</fullName>
    </submittedName>
</protein>
<name>A0ABS3Z4N6_9BACT</name>
<proteinExistence type="predicted"/>
<evidence type="ECO:0000313" key="2">
    <source>
        <dbReference type="EMBL" id="MBO9204341.1"/>
    </source>
</evidence>
<dbReference type="CDD" id="cd04458">
    <property type="entry name" value="CSP_CDS"/>
    <property type="match status" value="1"/>
</dbReference>
<dbReference type="PRINTS" id="PR00050">
    <property type="entry name" value="COLDSHOCK"/>
</dbReference>
<comment type="caution">
    <text evidence="2">The sequence shown here is derived from an EMBL/GenBank/DDBJ whole genome shotgun (WGS) entry which is preliminary data.</text>
</comment>
<dbReference type="InterPro" id="IPR050181">
    <property type="entry name" value="Cold_shock_domain"/>
</dbReference>
<dbReference type="PROSITE" id="PS51857">
    <property type="entry name" value="CSD_2"/>
    <property type="match status" value="1"/>
</dbReference>